<feature type="chain" id="PRO_5046272889" description="Beta-lactamase" evidence="6">
    <location>
        <begin position="21"/>
        <end position="459"/>
    </location>
</feature>
<name>A0ABT8CFH0_9BACT</name>
<dbReference type="EC" id="3.5.2.6" evidence="5"/>
<sequence>MNHFRVTLFILLISVFSVHCQTTTAKKSLKTLPPELIEVIEKRIADGVTPSMAIALIDSAGITYHNFGKTAKNGELVDEHTIYEIGSISKVFTGILLAQQVLDGDLNLEDEINDFLPNGIKAATMGEAEITFGHLTDHTSGFPRMPDNFDPANPNNPFADYTVDQMYAFISDYKPEREVGESYEYSNFAQGLLGHLLSLNKNNTYEALMVQTIADPLEMEDTRIRLTDRMKENLAPGHNGGEVVENWDIPTLAGAGAIRSSSSDMATFIAANLGYVESPLAEAMAFSHKVRHRKAGDMKVAMGWHIKNGEDGDVIWHNGGTGGYRAFAGFVKETGIGVVLLTNSSISSDDIGFHLLDPGSQLANIKSKNQAVNVPEATLEQYVGVYELAPEFKITITKEGKQLYLQATGQPRFEIYPENDTKFYLTVVEASISFQRKNGLVESLILFQGGQEMPGKKVE</sequence>
<dbReference type="Proteomes" id="UP001236663">
    <property type="component" value="Unassembled WGS sequence"/>
</dbReference>
<evidence type="ECO:0000256" key="3">
    <source>
        <dbReference type="ARBA" id="ARBA00023251"/>
    </source>
</evidence>
<dbReference type="SUPFAM" id="SSF56601">
    <property type="entry name" value="beta-lactamase/transpeptidase-like"/>
    <property type="match status" value="1"/>
</dbReference>
<dbReference type="Pfam" id="PF00144">
    <property type="entry name" value="Beta-lactamase"/>
    <property type="match status" value="1"/>
</dbReference>
<comment type="similarity">
    <text evidence="1 5">Belongs to the class-C beta-lactamase family.</text>
</comment>
<evidence type="ECO:0000256" key="5">
    <source>
        <dbReference type="RuleBase" id="RU361140"/>
    </source>
</evidence>
<comment type="similarity">
    <text evidence="4">Belongs to the beta-lactamase family.</text>
</comment>
<dbReference type="InterPro" id="IPR001586">
    <property type="entry name" value="Beta-lactam_class-C_AS"/>
</dbReference>
<feature type="domain" description="Beta-lactamase-related" evidence="7">
    <location>
        <begin position="38"/>
        <end position="347"/>
    </location>
</feature>
<gene>
    <name evidence="9" type="ORF">QWZ15_21555</name>
</gene>
<feature type="domain" description="Peptidase S12 Pab87-related C-terminal" evidence="8">
    <location>
        <begin position="370"/>
        <end position="449"/>
    </location>
</feature>
<accession>A0ABT8CFH0</accession>
<evidence type="ECO:0000256" key="6">
    <source>
        <dbReference type="SAM" id="SignalP"/>
    </source>
</evidence>
<keyword evidence="2 5" id="KW-0378">Hydrolase</keyword>
<dbReference type="GO" id="GO:0016787">
    <property type="term" value="F:hydrolase activity"/>
    <property type="evidence" value="ECO:0007669"/>
    <property type="project" value="UniProtKB-KW"/>
</dbReference>
<protein>
    <recommendedName>
        <fullName evidence="5">Beta-lactamase</fullName>
        <ecNumber evidence="5">3.5.2.6</ecNumber>
    </recommendedName>
</protein>
<keyword evidence="6" id="KW-0732">Signal</keyword>
<evidence type="ECO:0000259" key="8">
    <source>
        <dbReference type="Pfam" id="PF11954"/>
    </source>
</evidence>
<evidence type="ECO:0000256" key="4">
    <source>
        <dbReference type="ARBA" id="ARBA00038473"/>
    </source>
</evidence>
<evidence type="ECO:0000313" key="9">
    <source>
        <dbReference type="EMBL" id="MDN3690421.1"/>
    </source>
</evidence>
<evidence type="ECO:0000256" key="2">
    <source>
        <dbReference type="ARBA" id="ARBA00022801"/>
    </source>
</evidence>
<dbReference type="InterPro" id="IPR001466">
    <property type="entry name" value="Beta-lactam-related"/>
</dbReference>
<evidence type="ECO:0000256" key="1">
    <source>
        <dbReference type="ARBA" id="ARBA00007840"/>
    </source>
</evidence>
<keyword evidence="10" id="KW-1185">Reference proteome</keyword>
<dbReference type="PANTHER" id="PTHR22935:SF95">
    <property type="entry name" value="BETA-LACTAMASE-LIKE 1-RELATED"/>
    <property type="match status" value="1"/>
</dbReference>
<dbReference type="InterPro" id="IPR051478">
    <property type="entry name" value="Beta-lactamase-like_AB/R"/>
</dbReference>
<proteinExistence type="inferred from homology"/>
<dbReference type="Pfam" id="PF11954">
    <property type="entry name" value="DUF3471"/>
    <property type="match status" value="1"/>
</dbReference>
<organism evidence="9 10">
    <name type="scientific">Cyclobacterium jeungdonense</name>
    <dbReference type="NCBI Taxonomy" id="708087"/>
    <lineage>
        <taxon>Bacteria</taxon>
        <taxon>Pseudomonadati</taxon>
        <taxon>Bacteroidota</taxon>
        <taxon>Cytophagia</taxon>
        <taxon>Cytophagales</taxon>
        <taxon>Cyclobacteriaceae</taxon>
        <taxon>Cyclobacterium</taxon>
    </lineage>
</organism>
<dbReference type="PANTHER" id="PTHR22935">
    <property type="entry name" value="PENICILLIN-BINDING PROTEIN"/>
    <property type="match status" value="1"/>
</dbReference>
<reference evidence="10" key="1">
    <citation type="journal article" date="2019" name="Int. J. Syst. Evol. Microbiol.">
        <title>The Global Catalogue of Microorganisms (GCM) 10K type strain sequencing project: providing services to taxonomists for standard genome sequencing and annotation.</title>
        <authorList>
            <consortium name="The Broad Institute Genomics Platform"/>
            <consortium name="The Broad Institute Genome Sequencing Center for Infectious Disease"/>
            <person name="Wu L."/>
            <person name="Ma J."/>
        </authorList>
    </citation>
    <scope>NUCLEOTIDE SEQUENCE [LARGE SCALE GENOMIC DNA]</scope>
    <source>
        <strain evidence="10">CECT 7706</strain>
    </source>
</reference>
<dbReference type="RefSeq" id="WP_163383093.1">
    <property type="nucleotide sequence ID" value="NZ_JAUFQS010000047.1"/>
</dbReference>
<dbReference type="InterPro" id="IPR012338">
    <property type="entry name" value="Beta-lactam/transpept-like"/>
</dbReference>
<feature type="signal peptide" evidence="6">
    <location>
        <begin position="1"/>
        <end position="20"/>
    </location>
</feature>
<evidence type="ECO:0000313" key="10">
    <source>
        <dbReference type="Proteomes" id="UP001236663"/>
    </source>
</evidence>
<comment type="catalytic activity">
    <reaction evidence="5">
        <text>a beta-lactam + H2O = a substituted beta-amino acid</text>
        <dbReference type="Rhea" id="RHEA:20401"/>
        <dbReference type="ChEBI" id="CHEBI:15377"/>
        <dbReference type="ChEBI" id="CHEBI:35627"/>
        <dbReference type="ChEBI" id="CHEBI:140347"/>
        <dbReference type="EC" id="3.5.2.6"/>
    </reaction>
</comment>
<evidence type="ECO:0000259" key="7">
    <source>
        <dbReference type="Pfam" id="PF00144"/>
    </source>
</evidence>
<dbReference type="Gene3D" id="3.40.710.10">
    <property type="entry name" value="DD-peptidase/beta-lactamase superfamily"/>
    <property type="match status" value="1"/>
</dbReference>
<dbReference type="PROSITE" id="PS00336">
    <property type="entry name" value="BETA_LACTAMASE_C"/>
    <property type="match status" value="1"/>
</dbReference>
<comment type="caution">
    <text evidence="9">The sequence shown here is derived from an EMBL/GenBank/DDBJ whole genome shotgun (WGS) entry which is preliminary data.</text>
</comment>
<dbReference type="InterPro" id="IPR021860">
    <property type="entry name" value="Peptidase_S12_Pab87-rel_C"/>
</dbReference>
<keyword evidence="3 5" id="KW-0046">Antibiotic resistance</keyword>
<dbReference type="EMBL" id="JAUFQS010000047">
    <property type="protein sequence ID" value="MDN3690421.1"/>
    <property type="molecule type" value="Genomic_DNA"/>
</dbReference>